<feature type="domain" description="NOT2/NOT3/NOT5 C-terminal" evidence="3">
    <location>
        <begin position="789"/>
        <end position="908"/>
    </location>
</feature>
<dbReference type="FunFam" id="2.30.30.1020:FF:000007">
    <property type="entry name" value="Putative not2 family protein"/>
    <property type="match status" value="1"/>
</dbReference>
<dbReference type="InterPro" id="IPR003495">
    <property type="entry name" value="CobW/HypB/UreG_nucleotide-bd"/>
</dbReference>
<dbReference type="PANTHER" id="PTHR13748">
    <property type="entry name" value="COBW-RELATED"/>
    <property type="match status" value="1"/>
</dbReference>
<evidence type="ECO:0000259" key="3">
    <source>
        <dbReference type="Pfam" id="PF04153"/>
    </source>
</evidence>
<dbReference type="SUPFAM" id="SSF52540">
    <property type="entry name" value="P-loop containing nucleoside triphosphate hydrolases"/>
    <property type="match status" value="1"/>
</dbReference>
<dbReference type="InterPro" id="IPR038635">
    <property type="entry name" value="CCR4-NOT_su2/3/5_C_sf"/>
</dbReference>
<dbReference type="Gene3D" id="3.30.1220.10">
    <property type="entry name" value="CobW-like, C-terminal domain"/>
    <property type="match status" value="1"/>
</dbReference>
<name>A0A0F9X4U0_TRIHA</name>
<feature type="domain" description="CobW/HypB/UreG nucleotide-binding" evidence="2">
    <location>
        <begin position="31"/>
        <end position="228"/>
    </location>
</feature>
<evidence type="ECO:0000313" key="5">
    <source>
        <dbReference type="Proteomes" id="UP000034112"/>
    </source>
</evidence>
<dbReference type="InterPro" id="IPR007282">
    <property type="entry name" value="NOT2/3/5_C"/>
</dbReference>
<dbReference type="GO" id="GO:0006355">
    <property type="term" value="P:regulation of DNA-templated transcription"/>
    <property type="evidence" value="ECO:0007669"/>
    <property type="project" value="InterPro"/>
</dbReference>
<evidence type="ECO:0000313" key="4">
    <source>
        <dbReference type="EMBL" id="KKP00221.1"/>
    </source>
</evidence>
<feature type="compositionally biased region" description="Low complexity" evidence="1">
    <location>
        <begin position="669"/>
        <end position="678"/>
    </location>
</feature>
<feature type="compositionally biased region" description="Basic and acidic residues" evidence="1">
    <location>
        <begin position="679"/>
        <end position="695"/>
    </location>
</feature>
<dbReference type="AlphaFoldDB" id="A0A0F9X4U0"/>
<dbReference type="OMA" id="LISTQMY"/>
<dbReference type="GO" id="GO:0005737">
    <property type="term" value="C:cytoplasm"/>
    <property type="evidence" value="ECO:0007669"/>
    <property type="project" value="TreeGrafter"/>
</dbReference>
<dbReference type="OrthoDB" id="258627at2759"/>
<dbReference type="Gene3D" id="3.40.50.300">
    <property type="entry name" value="P-loop containing nucleotide triphosphate hydrolases"/>
    <property type="match status" value="1"/>
</dbReference>
<dbReference type="EMBL" id="JOKZ01000268">
    <property type="protein sequence ID" value="KKP00221.1"/>
    <property type="molecule type" value="Genomic_DNA"/>
</dbReference>
<dbReference type="InterPro" id="IPR051316">
    <property type="entry name" value="Zinc-reg_GTPase_activator"/>
</dbReference>
<proteinExistence type="predicted"/>
<dbReference type="InterPro" id="IPR036627">
    <property type="entry name" value="CobW-likC_sf"/>
</dbReference>
<dbReference type="CDD" id="cd03112">
    <property type="entry name" value="CobW-like"/>
    <property type="match status" value="1"/>
</dbReference>
<feature type="region of interest" description="Disordered" evidence="1">
    <location>
        <begin position="1"/>
        <end position="23"/>
    </location>
</feature>
<feature type="compositionally biased region" description="Polar residues" evidence="1">
    <location>
        <begin position="518"/>
        <end position="550"/>
    </location>
</feature>
<dbReference type="Gene3D" id="2.30.30.1020">
    <property type="entry name" value="CCR4-NOT complex subunit 2/3/5, C-terminal domain"/>
    <property type="match status" value="1"/>
</dbReference>
<accession>A0A0F9X4U0</accession>
<sequence>MNFDDDAPPDLIEVGGGEIQDSDEGPSIKVPITIVTGYLGAGKTTLLNYILTAQHGKKIAVIMNEFGDSVDIEKSLTVSQGDNRVEEWLEVGNGCLCCSVKDTGVNAIESLMEKKGAFDYILLETTGLADPGNIAPLFWVDDGLGSTIYLDGVVTLVDAKNILHSLDDPKGKIEDHNEHDHHGPLMTTAHVQISHADVIVLNKADLVSEEDLKIVKERIESINGAARIHVTEKSVVPQLEGFLLDLHAYDQFNVADAKSKGHSHLDPTISTVSIPVPRLRPEQLEDIDRWLRAVLWDHKLLGAESAVEFEIHRSKGRLAFINGDVKLLQGVREIFELIDAPAGADISATQGKIILIACSAPEPSLLGRRQIKKIQGDDRQSRRPGTSELSLGTQYRHIRDTISEASNQCLCAASSNHESTRSGAAVPTRDARRLWKPAATTARPVGVNPVTKWWPSADSWLDAVDIANNGSGWAFNAAVPMGGAAFQNQARQLGGNVSFAQSLSGSQPATPLDLSEFPSLSNNSQLPSTTQGSMWSTAGSRTISGPIQRNQPAPGPSQQGGQDDLFGPPSSRMQSNQGPFRFGAQPTQVQPNSVDDFPPLNRSSNGEIGSERGANLMSALGFNPQNPGPSGPMPNNGGNGLLNALTATNRANEVRSPPAIGTPNGPGRQQQQQPQQQQHDGKQKSTVFREDDSGKASEVASPSAEGRGSLGVIGSEGPNGRPAERKDSQVAEVVDPLAGMSAVDKWGIKGLRTLMNNYPDYHAMIIGMDPNTIGLDLSSPELISTQMYSLLDDTPPKPTVNTSKFRLPDCYSVTNVQPIDTKIQSFNEETLFWIFYSCPLDAKQQMAAVELHSRNWRWHKKLQVWLTKDEHMTPQILSPNHERGYYIVWDTVTWRKDRREFTLHYGDLDTSLGQPPPVLS</sequence>
<dbReference type="Pfam" id="PF04153">
    <property type="entry name" value="NOT2_3_5_C"/>
    <property type="match status" value="1"/>
</dbReference>
<evidence type="ECO:0000259" key="2">
    <source>
        <dbReference type="Pfam" id="PF02492"/>
    </source>
</evidence>
<evidence type="ECO:0008006" key="6">
    <source>
        <dbReference type="Google" id="ProtNLM"/>
    </source>
</evidence>
<protein>
    <recommendedName>
        <fullName evidence="6">CobW/HypB/UreG nucleotide-binding domain-containing protein</fullName>
    </recommendedName>
</protein>
<dbReference type="PANTHER" id="PTHR13748:SF31">
    <property type="entry name" value="ZINC-REGULATED GTPASE METALLOPROTEIN ACTIVATOR 1A-RELATED"/>
    <property type="match status" value="1"/>
</dbReference>
<evidence type="ECO:0000256" key="1">
    <source>
        <dbReference type="SAM" id="MobiDB-lite"/>
    </source>
</evidence>
<feature type="region of interest" description="Disordered" evidence="1">
    <location>
        <begin position="502"/>
        <end position="729"/>
    </location>
</feature>
<dbReference type="GO" id="GO:0030015">
    <property type="term" value="C:CCR4-NOT core complex"/>
    <property type="evidence" value="ECO:0007669"/>
    <property type="project" value="UniProtKB-ARBA"/>
</dbReference>
<dbReference type="Proteomes" id="UP000034112">
    <property type="component" value="Unassembled WGS sequence"/>
</dbReference>
<dbReference type="InterPro" id="IPR027417">
    <property type="entry name" value="P-loop_NTPase"/>
</dbReference>
<gene>
    <name evidence="4" type="ORF">THAR02_07683</name>
</gene>
<comment type="caution">
    <text evidence="4">The sequence shown here is derived from an EMBL/GenBank/DDBJ whole genome shotgun (WGS) entry which is preliminary data.</text>
</comment>
<dbReference type="GO" id="GO:0000289">
    <property type="term" value="P:nuclear-transcribed mRNA poly(A) tail shortening"/>
    <property type="evidence" value="ECO:0007669"/>
    <property type="project" value="UniProtKB-ARBA"/>
</dbReference>
<reference evidence="5" key="1">
    <citation type="journal article" date="2015" name="Genome Announc.">
        <title>Draft whole-genome sequence of the biocontrol agent Trichoderma harzianum T6776.</title>
        <authorList>
            <person name="Baroncelli R."/>
            <person name="Piaggeschi G."/>
            <person name="Fiorini L."/>
            <person name="Bertolini E."/>
            <person name="Zapparata A."/>
            <person name="Pe M.E."/>
            <person name="Sarrocco S."/>
            <person name="Vannacci G."/>
        </authorList>
    </citation>
    <scope>NUCLEOTIDE SEQUENCE [LARGE SCALE GENOMIC DNA]</scope>
    <source>
        <strain evidence="5">T6776</strain>
    </source>
</reference>
<organism evidence="4 5">
    <name type="scientific">Trichoderma harzianum</name>
    <name type="common">Hypocrea lixii</name>
    <dbReference type="NCBI Taxonomy" id="5544"/>
    <lineage>
        <taxon>Eukaryota</taxon>
        <taxon>Fungi</taxon>
        <taxon>Dikarya</taxon>
        <taxon>Ascomycota</taxon>
        <taxon>Pezizomycotina</taxon>
        <taxon>Sordariomycetes</taxon>
        <taxon>Hypocreomycetidae</taxon>
        <taxon>Hypocreales</taxon>
        <taxon>Hypocreaceae</taxon>
        <taxon>Trichoderma</taxon>
    </lineage>
</organism>
<dbReference type="Pfam" id="PF02492">
    <property type="entry name" value="cobW"/>
    <property type="match status" value="1"/>
</dbReference>